<feature type="domain" description="Orn/DAP/Arg decarboxylase 2 C-terminal" evidence="3">
    <location>
        <begin position="7"/>
        <end position="56"/>
    </location>
</feature>
<organism evidence="4 5">
    <name type="scientific">Aduncisulcus paluster</name>
    <dbReference type="NCBI Taxonomy" id="2918883"/>
    <lineage>
        <taxon>Eukaryota</taxon>
        <taxon>Metamonada</taxon>
        <taxon>Carpediemonas-like organisms</taxon>
        <taxon>Aduncisulcus</taxon>
    </lineage>
</organism>
<feature type="non-terminal residue" evidence="4">
    <location>
        <position position="1"/>
    </location>
</feature>
<sequence>LYTAKYSAVIANGKNTSTKELVTVAGKCCESGDILIRDIELESPTRGDYLAVFGTGAYTESMSSNYNFLPRPAVVLLSKGSAHLIKERESYADLVRRDLVPDHLK</sequence>
<evidence type="ECO:0000256" key="2">
    <source>
        <dbReference type="ARBA" id="ARBA00022898"/>
    </source>
</evidence>
<dbReference type="Gene3D" id="2.40.37.10">
    <property type="entry name" value="Lyase, Ornithine Decarboxylase, Chain A, domain 1"/>
    <property type="match status" value="1"/>
</dbReference>
<keyword evidence="2" id="KW-0663">Pyridoxal phosphate</keyword>
<evidence type="ECO:0000313" key="5">
    <source>
        <dbReference type="Proteomes" id="UP001057375"/>
    </source>
</evidence>
<dbReference type="Pfam" id="PF00278">
    <property type="entry name" value="Orn_DAP_Arg_deC"/>
    <property type="match status" value="1"/>
</dbReference>
<protein>
    <submittedName>
        <fullName evidence="4">Diaminopimelate decarboxylase</fullName>
    </submittedName>
</protein>
<dbReference type="InterPro" id="IPR022643">
    <property type="entry name" value="De-COase2_C"/>
</dbReference>
<reference evidence="4" key="1">
    <citation type="submission" date="2022-03" db="EMBL/GenBank/DDBJ databases">
        <title>Draft genome sequence of Aduncisulcus paluster, a free-living microaerophilic Fornicata.</title>
        <authorList>
            <person name="Yuyama I."/>
            <person name="Kume K."/>
            <person name="Tamura T."/>
            <person name="Inagaki Y."/>
            <person name="Hashimoto T."/>
        </authorList>
    </citation>
    <scope>NUCLEOTIDE SEQUENCE</scope>
    <source>
        <strain evidence="4">NY0171</strain>
    </source>
</reference>
<accession>A0ABQ5KN50</accession>
<evidence type="ECO:0000256" key="1">
    <source>
        <dbReference type="ARBA" id="ARBA00001933"/>
    </source>
</evidence>
<comment type="caution">
    <text evidence="4">The sequence shown here is derived from an EMBL/GenBank/DDBJ whole genome shotgun (WGS) entry which is preliminary data.</text>
</comment>
<dbReference type="EMBL" id="BQXS01010583">
    <property type="protein sequence ID" value="GKT33887.1"/>
    <property type="molecule type" value="Genomic_DNA"/>
</dbReference>
<comment type="cofactor">
    <cofactor evidence="1">
        <name>pyridoxal 5'-phosphate</name>
        <dbReference type="ChEBI" id="CHEBI:597326"/>
    </cofactor>
</comment>
<dbReference type="InterPro" id="IPR009006">
    <property type="entry name" value="Ala_racemase/Decarboxylase_C"/>
</dbReference>
<dbReference type="PANTHER" id="PTHR43727">
    <property type="entry name" value="DIAMINOPIMELATE DECARBOXYLASE"/>
    <property type="match status" value="1"/>
</dbReference>
<evidence type="ECO:0000259" key="3">
    <source>
        <dbReference type="Pfam" id="PF00278"/>
    </source>
</evidence>
<keyword evidence="5" id="KW-1185">Reference proteome</keyword>
<name>A0ABQ5KN50_9EUKA</name>
<dbReference type="PANTHER" id="PTHR43727:SF2">
    <property type="entry name" value="GROUP IV DECARBOXYLASE"/>
    <property type="match status" value="1"/>
</dbReference>
<proteinExistence type="predicted"/>
<dbReference type="SUPFAM" id="SSF50621">
    <property type="entry name" value="Alanine racemase C-terminal domain-like"/>
    <property type="match status" value="1"/>
</dbReference>
<dbReference type="Proteomes" id="UP001057375">
    <property type="component" value="Unassembled WGS sequence"/>
</dbReference>
<evidence type="ECO:0000313" key="4">
    <source>
        <dbReference type="EMBL" id="GKT33887.1"/>
    </source>
</evidence>
<gene>
    <name evidence="4" type="ORF">ADUPG1_007553</name>
</gene>